<dbReference type="GO" id="GO:0016020">
    <property type="term" value="C:membrane"/>
    <property type="evidence" value="ECO:0007669"/>
    <property type="project" value="InterPro"/>
</dbReference>
<evidence type="ECO:0000256" key="7">
    <source>
        <dbReference type="SAM" id="MobiDB-lite"/>
    </source>
</evidence>
<dbReference type="GO" id="GO:0051537">
    <property type="term" value="F:2 iron, 2 sulfur cluster binding"/>
    <property type="evidence" value="ECO:0007669"/>
    <property type="project" value="UniProtKB-KW"/>
</dbReference>
<evidence type="ECO:0000256" key="1">
    <source>
        <dbReference type="ARBA" id="ARBA00022714"/>
    </source>
</evidence>
<evidence type="ECO:0000256" key="4">
    <source>
        <dbReference type="ARBA" id="ARBA00023014"/>
    </source>
</evidence>
<evidence type="ECO:0000313" key="10">
    <source>
        <dbReference type="EMBL" id="PSB55383.1"/>
    </source>
</evidence>
<comment type="caution">
    <text evidence="10">The sequence shown here is derived from an EMBL/GenBank/DDBJ whole genome shotgun (WGS) entry which is preliminary data.</text>
</comment>
<dbReference type="AlphaFoldDB" id="A0A2T1GD83"/>
<evidence type="ECO:0000259" key="9">
    <source>
        <dbReference type="PROSITE" id="PS51296"/>
    </source>
</evidence>
<keyword evidence="8" id="KW-0732">Signal</keyword>
<keyword evidence="11" id="KW-1185">Reference proteome</keyword>
<organism evidence="10 11">
    <name type="scientific">Chamaesiphon polymorphus CCALA 037</name>
    <dbReference type="NCBI Taxonomy" id="2107692"/>
    <lineage>
        <taxon>Bacteria</taxon>
        <taxon>Bacillati</taxon>
        <taxon>Cyanobacteriota</taxon>
        <taxon>Cyanophyceae</taxon>
        <taxon>Gomontiellales</taxon>
        <taxon>Chamaesiphonaceae</taxon>
        <taxon>Chamaesiphon</taxon>
    </lineage>
</organism>
<reference evidence="10 11" key="1">
    <citation type="submission" date="2018-03" db="EMBL/GenBank/DDBJ databases">
        <title>The ancient ancestry and fast evolution of plastids.</title>
        <authorList>
            <person name="Moore K.R."/>
            <person name="Magnabosco C."/>
            <person name="Momper L."/>
            <person name="Gold D.A."/>
            <person name="Bosak T."/>
            <person name="Fournier G.P."/>
        </authorList>
    </citation>
    <scope>NUCLEOTIDE SEQUENCE [LARGE SCALE GENOMIC DNA]</scope>
    <source>
        <strain evidence="10 11">CCALA 037</strain>
    </source>
</reference>
<dbReference type="InterPro" id="IPR036922">
    <property type="entry name" value="Rieske_2Fe-2S_sf"/>
</dbReference>
<dbReference type="EMBL" id="PVWO01000190">
    <property type="protein sequence ID" value="PSB55383.1"/>
    <property type="molecule type" value="Genomic_DNA"/>
</dbReference>
<keyword evidence="5" id="KW-1015">Disulfide bond</keyword>
<dbReference type="InterPro" id="IPR018247">
    <property type="entry name" value="EF_Hand_1_Ca_BS"/>
</dbReference>
<dbReference type="GO" id="GO:0004497">
    <property type="term" value="F:monooxygenase activity"/>
    <property type="evidence" value="ECO:0007669"/>
    <property type="project" value="UniProtKB-ARBA"/>
</dbReference>
<feature type="signal peptide" evidence="8">
    <location>
        <begin position="1"/>
        <end position="25"/>
    </location>
</feature>
<dbReference type="PROSITE" id="PS51257">
    <property type="entry name" value="PROKAR_LIPOPROTEIN"/>
    <property type="match status" value="1"/>
</dbReference>
<keyword evidence="3" id="KW-0408">Iron</keyword>
<feature type="chain" id="PRO_5015704849" evidence="8">
    <location>
        <begin position="26"/>
        <end position="177"/>
    </location>
</feature>
<dbReference type="SUPFAM" id="SSF50022">
    <property type="entry name" value="ISP domain"/>
    <property type="match status" value="1"/>
</dbReference>
<dbReference type="Gene3D" id="2.102.10.10">
    <property type="entry name" value="Rieske [2Fe-2S] iron-sulphur domain"/>
    <property type="match status" value="1"/>
</dbReference>
<dbReference type="InterPro" id="IPR017941">
    <property type="entry name" value="Rieske_2Fe-2S"/>
</dbReference>
<accession>A0A2T1GD83</accession>
<keyword evidence="1" id="KW-0001">2Fe-2S</keyword>
<keyword evidence="2" id="KW-0479">Metal-binding</keyword>
<evidence type="ECO:0000256" key="2">
    <source>
        <dbReference type="ARBA" id="ARBA00022723"/>
    </source>
</evidence>
<evidence type="ECO:0000256" key="8">
    <source>
        <dbReference type="SAM" id="SignalP"/>
    </source>
</evidence>
<dbReference type="OrthoDB" id="9767869at2"/>
<dbReference type="PROSITE" id="PS51296">
    <property type="entry name" value="RIESKE"/>
    <property type="match status" value="1"/>
</dbReference>
<dbReference type="Proteomes" id="UP000238937">
    <property type="component" value="Unassembled WGS sequence"/>
</dbReference>
<sequence>MLKRRSFLAYFSIGWFASYFPIVLAACTPQKSMAQTPTNDRLKTDDKDTPKPIVQQKPQNLTLVGSVSDLDKNGYLQTKEVAVVRQVYTYSQKLVAVNPKCTHQGCDVKWVVADKKYVCPCHGSSFDATGEVLNGPATKSLAVYPVKIVGTQVLAEILPPPPVNPDRQKPSGRGHRE</sequence>
<evidence type="ECO:0000256" key="3">
    <source>
        <dbReference type="ARBA" id="ARBA00023004"/>
    </source>
</evidence>
<evidence type="ECO:0000313" key="11">
    <source>
        <dbReference type="Proteomes" id="UP000238937"/>
    </source>
</evidence>
<protein>
    <submittedName>
        <fullName evidence="10">Rieske Fe-S protein</fullName>
    </submittedName>
</protein>
<dbReference type="GO" id="GO:0016705">
    <property type="term" value="F:oxidoreductase activity, acting on paired donors, with incorporation or reduction of molecular oxygen"/>
    <property type="evidence" value="ECO:0007669"/>
    <property type="project" value="UniProtKB-ARBA"/>
</dbReference>
<dbReference type="PANTHER" id="PTHR10134">
    <property type="entry name" value="CYTOCHROME B-C1 COMPLEX SUBUNIT RIESKE, MITOCHONDRIAL"/>
    <property type="match status" value="1"/>
</dbReference>
<dbReference type="GO" id="GO:0046872">
    <property type="term" value="F:metal ion binding"/>
    <property type="evidence" value="ECO:0007669"/>
    <property type="project" value="UniProtKB-KW"/>
</dbReference>
<comment type="cofactor">
    <cofactor evidence="6">
        <name>[2Fe-2S] cluster</name>
        <dbReference type="ChEBI" id="CHEBI:190135"/>
    </cofactor>
</comment>
<evidence type="ECO:0000256" key="6">
    <source>
        <dbReference type="ARBA" id="ARBA00034078"/>
    </source>
</evidence>
<dbReference type="PRINTS" id="PR00162">
    <property type="entry name" value="RIESKE"/>
</dbReference>
<keyword evidence="4" id="KW-0411">Iron-sulfur</keyword>
<feature type="region of interest" description="Disordered" evidence="7">
    <location>
        <begin position="34"/>
        <end position="53"/>
    </location>
</feature>
<dbReference type="InterPro" id="IPR014349">
    <property type="entry name" value="Rieske_Fe-S_prot"/>
</dbReference>
<dbReference type="RefSeq" id="WP_106306346.1">
    <property type="nucleotide sequence ID" value="NZ_PVWO01000190.1"/>
</dbReference>
<gene>
    <name evidence="10" type="ORF">C7B77_15195</name>
</gene>
<dbReference type="PROSITE" id="PS00018">
    <property type="entry name" value="EF_HAND_1"/>
    <property type="match status" value="1"/>
</dbReference>
<name>A0A2T1GD83_9CYAN</name>
<dbReference type="Pfam" id="PF00355">
    <property type="entry name" value="Rieske"/>
    <property type="match status" value="1"/>
</dbReference>
<proteinExistence type="predicted"/>
<feature type="domain" description="Rieske" evidence="9">
    <location>
        <begin position="62"/>
        <end position="155"/>
    </location>
</feature>
<dbReference type="InterPro" id="IPR005805">
    <property type="entry name" value="Rieske_Fe-S_prot_C"/>
</dbReference>
<evidence type="ECO:0000256" key="5">
    <source>
        <dbReference type="ARBA" id="ARBA00023157"/>
    </source>
</evidence>
<feature type="compositionally biased region" description="Basic and acidic residues" evidence="7">
    <location>
        <begin position="40"/>
        <end position="50"/>
    </location>
</feature>